<feature type="domain" description="Glycosyl transferase family 1" evidence="1">
    <location>
        <begin position="225"/>
        <end position="405"/>
    </location>
</feature>
<dbReference type="InterPro" id="IPR001296">
    <property type="entry name" value="Glyco_trans_1"/>
</dbReference>
<gene>
    <name evidence="2" type="ORF">AVDCRST_MAG77-3514</name>
</gene>
<name>A0A6J4JD31_9CHLR</name>
<dbReference type="SUPFAM" id="SSF53756">
    <property type="entry name" value="UDP-Glycosyltransferase/glycogen phosphorylase"/>
    <property type="match status" value="1"/>
</dbReference>
<protein>
    <recommendedName>
        <fullName evidence="1">Glycosyl transferase family 1 domain-containing protein</fullName>
    </recommendedName>
</protein>
<dbReference type="Pfam" id="PF00534">
    <property type="entry name" value="Glycos_transf_1"/>
    <property type="match status" value="1"/>
</dbReference>
<dbReference type="EMBL" id="CADCTC010000194">
    <property type="protein sequence ID" value="CAA9276945.1"/>
    <property type="molecule type" value="Genomic_DNA"/>
</dbReference>
<dbReference type="Gene3D" id="3.40.50.2000">
    <property type="entry name" value="Glycogen Phosphorylase B"/>
    <property type="match status" value="2"/>
</dbReference>
<organism evidence="2">
    <name type="scientific">uncultured Chloroflexota bacterium</name>
    <dbReference type="NCBI Taxonomy" id="166587"/>
    <lineage>
        <taxon>Bacteria</taxon>
        <taxon>Bacillati</taxon>
        <taxon>Chloroflexota</taxon>
        <taxon>environmental samples</taxon>
    </lineage>
</organism>
<evidence type="ECO:0000259" key="1">
    <source>
        <dbReference type="Pfam" id="PF00534"/>
    </source>
</evidence>
<dbReference type="GO" id="GO:0016757">
    <property type="term" value="F:glycosyltransferase activity"/>
    <property type="evidence" value="ECO:0007669"/>
    <property type="project" value="InterPro"/>
</dbReference>
<proteinExistence type="predicted"/>
<dbReference type="PANTHER" id="PTHR12526:SF637">
    <property type="entry name" value="GLYCOSYLTRANSFERASE EPSF-RELATED"/>
    <property type="match status" value="1"/>
</dbReference>
<dbReference type="PANTHER" id="PTHR12526">
    <property type="entry name" value="GLYCOSYLTRANSFERASE"/>
    <property type="match status" value="1"/>
</dbReference>
<accession>A0A6J4JD31</accession>
<dbReference type="AlphaFoldDB" id="A0A6J4JD31"/>
<sequence length="453" mass="50161">MENGRFRRFSPENLEFVLLCFEGPDQPYSMAGGLGVRVAELAQALAELGFTTHLLFVGDPSLPGYEVREGGRLHLHRWCQWLSRDYPNGVYHGEEAKLWDFIESAPWFVVDKIVRPAAARGKVVAVLAEEWHTAEATSRISDILHGAGLRDRALLLWNANNHFSFHRINWGRLSYVATVTTVSKYMKHMMWSLGLNPLVIPNGIPNRFLDPVDQKQVAALKKAVGGTPFLFKIGRFDPDKRWVMAVEAAARLKERGLPVKLLIRGGIEPHGGEVISHAYWRGLRISDVHATGRDNAAMLAAISEAAPHADLLNLRSFITDEFKRISFAAADATLANSGHEPFGIVGLEVMGAGGVVVVGSTGEDYAISFHNCLVTETDDAEEIVGYLMHLEATPRVEEEIRREATRTAALFTWDEVIENLLGKLEYLAMTRGVAFQAPPTEPDPAPTVAELHE</sequence>
<evidence type="ECO:0000313" key="2">
    <source>
        <dbReference type="EMBL" id="CAA9276945.1"/>
    </source>
</evidence>
<reference evidence="2" key="1">
    <citation type="submission" date="2020-02" db="EMBL/GenBank/DDBJ databases">
        <authorList>
            <person name="Meier V. D."/>
        </authorList>
    </citation>
    <scope>NUCLEOTIDE SEQUENCE</scope>
    <source>
        <strain evidence="2">AVDCRST_MAG77</strain>
    </source>
</reference>